<reference evidence="2" key="1">
    <citation type="submission" date="2021-03" db="EMBL/GenBank/DDBJ databases">
        <authorList>
            <consortium name="Genoscope - CEA"/>
            <person name="William W."/>
        </authorList>
    </citation>
    <scope>NUCLEOTIDE SEQUENCE</scope>
    <source>
        <strain evidence="2">Doubled-haploid Pahang</strain>
    </source>
</reference>
<dbReference type="PANTHER" id="PTHR48040:SF60">
    <property type="entry name" value="ABC TRANSPORTER DOMAIN-CONTAINING PROTEIN"/>
    <property type="match status" value="1"/>
</dbReference>
<feature type="region of interest" description="Disordered" evidence="1">
    <location>
        <begin position="1"/>
        <end position="25"/>
    </location>
</feature>
<proteinExistence type="predicted"/>
<organism evidence="2">
    <name type="scientific">Musa acuminata subsp. malaccensis</name>
    <name type="common">Wild banana</name>
    <name type="synonym">Musa malaccensis</name>
    <dbReference type="NCBI Taxonomy" id="214687"/>
    <lineage>
        <taxon>Eukaryota</taxon>
        <taxon>Viridiplantae</taxon>
        <taxon>Streptophyta</taxon>
        <taxon>Embryophyta</taxon>
        <taxon>Tracheophyta</taxon>
        <taxon>Spermatophyta</taxon>
        <taxon>Magnoliopsida</taxon>
        <taxon>Liliopsida</taxon>
        <taxon>Zingiberales</taxon>
        <taxon>Musaceae</taxon>
        <taxon>Musa</taxon>
    </lineage>
</organism>
<dbReference type="AlphaFoldDB" id="A0A8D7B0X1"/>
<evidence type="ECO:0000313" key="2">
    <source>
        <dbReference type="EMBL" id="CAG1858427.1"/>
    </source>
</evidence>
<feature type="non-terminal residue" evidence="2">
    <location>
        <position position="1"/>
    </location>
</feature>
<protein>
    <submittedName>
        <fullName evidence="2">(wild Malaysian banana) hypothetical protein</fullName>
    </submittedName>
</protein>
<dbReference type="PANTHER" id="PTHR48040">
    <property type="entry name" value="PLEIOTROPIC DRUG RESISTANCE PROTEIN 1-LIKE ISOFORM X1"/>
    <property type="match status" value="1"/>
</dbReference>
<sequence length="112" mass="13059">FQRERERERERERDMEGSDGPPMTCEEHEELVLRLRDWRARLSVELPKIEVRFEDVSVETEVYVRRRVLPTLSNTIINTAQVDCMASMLHNIAAGFLHLKQVADAHAKEAIS</sequence>
<accession>A0A8D7B0X1</accession>
<feature type="non-terminal residue" evidence="2">
    <location>
        <position position="112"/>
    </location>
</feature>
<name>A0A8D7B0X1_MUSAM</name>
<evidence type="ECO:0000256" key="1">
    <source>
        <dbReference type="SAM" id="MobiDB-lite"/>
    </source>
</evidence>
<dbReference type="EMBL" id="HG996466">
    <property type="protein sequence ID" value="CAG1858427.1"/>
    <property type="molecule type" value="Genomic_DNA"/>
</dbReference>
<gene>
    <name evidence="2" type="ORF">GSMUA_287230.1</name>
</gene>
<feature type="compositionally biased region" description="Basic and acidic residues" evidence="1">
    <location>
        <begin position="1"/>
        <end position="16"/>
    </location>
</feature>